<reference evidence="1 2" key="1">
    <citation type="journal article" date="2020" name="Cell Host Microbe">
        <title>Functional and Genomic Variation between Human-Derived Isolates of Lachnospiraceae Reveals Inter- and Intra-Species Diversity.</title>
        <authorList>
            <person name="Sorbara M.T."/>
            <person name="Littmann E.R."/>
            <person name="Fontana E."/>
            <person name="Moody T.U."/>
            <person name="Kohout C.E."/>
            <person name="Gjonbalaj M."/>
            <person name="Eaton V."/>
            <person name="Seok R."/>
            <person name="Leiner I.M."/>
            <person name="Pamer E.G."/>
        </authorList>
    </citation>
    <scope>NUCLEOTIDE SEQUENCE [LARGE SCALE GENOMIC DNA]</scope>
    <source>
        <strain evidence="1 2">MSK.1.17</strain>
    </source>
</reference>
<sequence>MMKLADTVEGMNSADYKERFKAEYEQLKIRFIGLMNMCGKWDRDELTFAPTCPRSTYELQLKAMRNYLAILEMRAVMEGIELDTSVSSCD</sequence>
<dbReference type="Pfam" id="PF21825">
    <property type="entry name" value="crAss001_48"/>
    <property type="match status" value="1"/>
</dbReference>
<gene>
    <name evidence="1" type="ORF">G5B36_15095</name>
</gene>
<proteinExistence type="predicted"/>
<comment type="caution">
    <text evidence="1">The sequence shown here is derived from an EMBL/GenBank/DDBJ whole genome shotgun (WGS) entry which is preliminary data.</text>
</comment>
<name>A0ABX2HL36_9FIRM</name>
<evidence type="ECO:0000313" key="2">
    <source>
        <dbReference type="Proteomes" id="UP000669239"/>
    </source>
</evidence>
<dbReference type="EMBL" id="JAAITT010000020">
    <property type="protein sequence ID" value="NSJ50017.1"/>
    <property type="molecule type" value="Genomic_DNA"/>
</dbReference>
<evidence type="ECO:0000313" key="1">
    <source>
        <dbReference type="EMBL" id="NSJ50017.1"/>
    </source>
</evidence>
<accession>A0ABX2HL36</accession>
<dbReference type="InterPro" id="IPR054052">
    <property type="entry name" value="Y16Q-like"/>
</dbReference>
<dbReference type="RefSeq" id="WP_165642181.1">
    <property type="nucleotide sequence ID" value="NZ_JAAITT010000020.1"/>
</dbReference>
<keyword evidence="2" id="KW-1185">Reference proteome</keyword>
<protein>
    <submittedName>
        <fullName evidence="1">Uncharacterized protein</fullName>
    </submittedName>
</protein>
<organism evidence="1 2">
    <name type="scientific">Enterocloster aldenensis</name>
    <dbReference type="NCBI Taxonomy" id="358742"/>
    <lineage>
        <taxon>Bacteria</taxon>
        <taxon>Bacillati</taxon>
        <taxon>Bacillota</taxon>
        <taxon>Clostridia</taxon>
        <taxon>Lachnospirales</taxon>
        <taxon>Lachnospiraceae</taxon>
        <taxon>Enterocloster</taxon>
    </lineage>
</organism>
<dbReference type="Proteomes" id="UP000669239">
    <property type="component" value="Unassembled WGS sequence"/>
</dbReference>